<dbReference type="Gene3D" id="2.40.50.100">
    <property type="match status" value="1"/>
</dbReference>
<evidence type="ECO:0000256" key="4">
    <source>
        <dbReference type="ARBA" id="ARBA00023136"/>
    </source>
</evidence>
<evidence type="ECO:0000256" key="2">
    <source>
        <dbReference type="ARBA" id="ARBA00022692"/>
    </source>
</evidence>
<comment type="subcellular location">
    <subcellularLocation>
        <location evidence="1">Membrane</location>
        <topology evidence="1">Single-pass membrane protein</topology>
    </subcellularLocation>
</comment>
<dbReference type="EMBL" id="JACOIJ010000010">
    <property type="protein sequence ID" value="MBD1429398.1"/>
    <property type="molecule type" value="Genomic_DNA"/>
</dbReference>
<reference evidence="9 10" key="1">
    <citation type="submission" date="2020-08" db="EMBL/GenBank/DDBJ databases">
        <title>Sphingobacterium sp. DN04309 isolated from aquaculture water.</title>
        <authorList>
            <person name="Zhang M."/>
        </authorList>
    </citation>
    <scope>NUCLEOTIDE SEQUENCE [LARGE SCALE GENOMIC DNA]</scope>
    <source>
        <strain evidence="9 10">DN04309</strain>
    </source>
</reference>
<keyword evidence="10" id="KW-1185">Reference proteome</keyword>
<evidence type="ECO:0000256" key="1">
    <source>
        <dbReference type="ARBA" id="ARBA00004167"/>
    </source>
</evidence>
<evidence type="ECO:0000313" key="9">
    <source>
        <dbReference type="EMBL" id="MBD1429398.1"/>
    </source>
</evidence>
<protein>
    <submittedName>
        <fullName evidence="9">HlyD family secretion protein</fullName>
    </submittedName>
</protein>
<evidence type="ECO:0000313" key="10">
    <source>
        <dbReference type="Proteomes" id="UP000651271"/>
    </source>
</evidence>
<feature type="coiled-coil region" evidence="5">
    <location>
        <begin position="88"/>
        <end position="195"/>
    </location>
</feature>
<evidence type="ECO:0000256" key="5">
    <source>
        <dbReference type="SAM" id="Coils"/>
    </source>
</evidence>
<comment type="caution">
    <text evidence="9">The sequence shown here is derived from an EMBL/GenBank/DDBJ whole genome shotgun (WGS) entry which is preliminary data.</text>
</comment>
<dbReference type="Proteomes" id="UP000651271">
    <property type="component" value="Unassembled WGS sequence"/>
</dbReference>
<evidence type="ECO:0000259" key="7">
    <source>
        <dbReference type="Pfam" id="PF25917"/>
    </source>
</evidence>
<dbReference type="RefSeq" id="WP_190301937.1">
    <property type="nucleotide sequence ID" value="NZ_JACOIJ010000010.1"/>
</dbReference>
<dbReference type="InterPro" id="IPR050739">
    <property type="entry name" value="MFP"/>
</dbReference>
<keyword evidence="5" id="KW-0175">Coiled coil</keyword>
<dbReference type="PANTHER" id="PTHR30386:SF26">
    <property type="entry name" value="TRANSPORT PROTEIN COMB"/>
    <property type="match status" value="1"/>
</dbReference>
<evidence type="ECO:0000256" key="6">
    <source>
        <dbReference type="SAM" id="Phobius"/>
    </source>
</evidence>
<accession>A0ABR7YDL5</accession>
<dbReference type="Gene3D" id="2.40.30.170">
    <property type="match status" value="1"/>
</dbReference>
<dbReference type="Pfam" id="PF25963">
    <property type="entry name" value="Beta-barrel_AAEA"/>
    <property type="match status" value="1"/>
</dbReference>
<keyword evidence="4 6" id="KW-0472">Membrane</keyword>
<name>A0ABR7YDL5_9SPHI</name>
<keyword evidence="2 6" id="KW-0812">Transmembrane</keyword>
<dbReference type="SUPFAM" id="SSF111369">
    <property type="entry name" value="HlyD-like secretion proteins"/>
    <property type="match status" value="2"/>
</dbReference>
<feature type="domain" description="Multidrug resistance protein MdtA-like barrel-sandwich hybrid" evidence="7">
    <location>
        <begin position="58"/>
        <end position="251"/>
    </location>
</feature>
<evidence type="ECO:0000256" key="3">
    <source>
        <dbReference type="ARBA" id="ARBA00022989"/>
    </source>
</evidence>
<dbReference type="InterPro" id="IPR058634">
    <property type="entry name" value="AaeA-lik-b-barrel"/>
</dbReference>
<proteinExistence type="predicted"/>
<feature type="transmembrane region" description="Helical" evidence="6">
    <location>
        <begin position="20"/>
        <end position="39"/>
    </location>
</feature>
<evidence type="ECO:0000259" key="8">
    <source>
        <dbReference type="Pfam" id="PF25963"/>
    </source>
</evidence>
<dbReference type="Pfam" id="PF25917">
    <property type="entry name" value="BSH_RND"/>
    <property type="match status" value="1"/>
</dbReference>
<dbReference type="InterPro" id="IPR058625">
    <property type="entry name" value="MdtA-like_BSH"/>
</dbReference>
<dbReference type="PANTHER" id="PTHR30386">
    <property type="entry name" value="MEMBRANE FUSION SUBUNIT OF EMRAB-TOLC MULTIDRUG EFFLUX PUMP"/>
    <property type="match status" value="1"/>
</dbReference>
<gene>
    <name evidence="9" type="ORF">H8B04_07420</name>
</gene>
<feature type="domain" description="p-hydroxybenzoic acid efflux pump subunit AaeA-like beta-barrel" evidence="8">
    <location>
        <begin position="258"/>
        <end position="348"/>
    </location>
</feature>
<keyword evidence="3 6" id="KW-1133">Transmembrane helix</keyword>
<sequence>MKPKSEQHLSDRKLTRITNILAGVILFVLLIWGGKTLWLRVRYTYTNDAQVTQYINPVISRVGGYIVSVNYRDHQTVKRSDTLLVIDNREYKYEADQASASIQRENAEISVLSSKKQILNQEHEALQKSISASEAKVKKQQLEYDRYKFLYDEKSATAQQLEEVEAKLDIYKSELESLKHKLDASKERVEDVDVQKNVIGAEKSRLAAAAGRKHLDVGYTIIRAPYDGIMGKRTIEVGQMINAGEVLGFIVNAETPVWVTANFKETQLRHLALNDKVEIEADAYPDEKFIGHIISISPATGSSFSLLPPDNSTGNFVKIVQRVPVRIELDKGQNENKLRSGMNVNVSVPKK</sequence>
<organism evidence="9 10">
    <name type="scientific">Sphingobacterium litopenaei</name>
    <dbReference type="NCBI Taxonomy" id="2763500"/>
    <lineage>
        <taxon>Bacteria</taxon>
        <taxon>Pseudomonadati</taxon>
        <taxon>Bacteroidota</taxon>
        <taxon>Sphingobacteriia</taxon>
        <taxon>Sphingobacteriales</taxon>
        <taxon>Sphingobacteriaceae</taxon>
        <taxon>Sphingobacterium</taxon>
    </lineage>
</organism>